<feature type="region of interest" description="Disordered" evidence="1">
    <location>
        <begin position="36"/>
        <end position="99"/>
    </location>
</feature>
<sequence length="272" mass="30486">MSHDLLHEALNRHAGQLRGRDGELLSPRFERLALSGSDDENELVEVRTPMTASVAGSVESTPASSRSASPSRAGANRKKGGAGKPRRDKAKEREKAEQMRNPIDPFLRFPGEVLGRVLGDLDVRDLLAVGLVCKRWRRSQTLNYTWFLLLESYTFESPADRRQKYAGSNGVPQWRKGDAQQDWAQRFASVFAHDASETVESDHDENGLTMKEERELKWKEENEASELQGMDKNAMREFYKGLRNKKVKGKYGKGAVRTIEGDGLGDVVADPI</sequence>
<proteinExistence type="predicted"/>
<dbReference type="EMBL" id="PJQD01000050">
    <property type="protein sequence ID" value="POY72333.1"/>
    <property type="molecule type" value="Genomic_DNA"/>
</dbReference>
<feature type="compositionally biased region" description="Low complexity" evidence="1">
    <location>
        <begin position="62"/>
        <end position="74"/>
    </location>
</feature>
<feature type="domain" description="F-box" evidence="2">
    <location>
        <begin position="103"/>
        <end position="149"/>
    </location>
</feature>
<dbReference type="Gene3D" id="1.20.1280.50">
    <property type="match status" value="1"/>
</dbReference>
<dbReference type="InterPro" id="IPR036047">
    <property type="entry name" value="F-box-like_dom_sf"/>
</dbReference>
<dbReference type="AlphaFoldDB" id="A0A2S5B6B8"/>
<dbReference type="InterPro" id="IPR001810">
    <property type="entry name" value="F-box_dom"/>
</dbReference>
<dbReference type="STRING" id="741276.A0A2S5B6B8"/>
<dbReference type="CDD" id="cd09917">
    <property type="entry name" value="F-box_SF"/>
    <property type="match status" value="1"/>
</dbReference>
<feature type="compositionally biased region" description="Basic residues" evidence="1">
    <location>
        <begin position="75"/>
        <end position="88"/>
    </location>
</feature>
<dbReference type="PROSITE" id="PS50181">
    <property type="entry name" value="FBOX"/>
    <property type="match status" value="1"/>
</dbReference>
<feature type="compositionally biased region" description="Basic and acidic residues" evidence="1">
    <location>
        <begin position="89"/>
        <end position="98"/>
    </location>
</feature>
<comment type="caution">
    <text evidence="3">The sequence shown here is derived from an EMBL/GenBank/DDBJ whole genome shotgun (WGS) entry which is preliminary data.</text>
</comment>
<organism evidence="3 4">
    <name type="scientific">Rhodotorula taiwanensis</name>
    <dbReference type="NCBI Taxonomy" id="741276"/>
    <lineage>
        <taxon>Eukaryota</taxon>
        <taxon>Fungi</taxon>
        <taxon>Dikarya</taxon>
        <taxon>Basidiomycota</taxon>
        <taxon>Pucciniomycotina</taxon>
        <taxon>Microbotryomycetes</taxon>
        <taxon>Sporidiobolales</taxon>
        <taxon>Sporidiobolaceae</taxon>
        <taxon>Rhodotorula</taxon>
    </lineage>
</organism>
<evidence type="ECO:0000259" key="2">
    <source>
        <dbReference type="PROSITE" id="PS50181"/>
    </source>
</evidence>
<dbReference type="SUPFAM" id="SSF81383">
    <property type="entry name" value="F-box domain"/>
    <property type="match status" value="1"/>
</dbReference>
<evidence type="ECO:0000313" key="4">
    <source>
        <dbReference type="Proteomes" id="UP000237144"/>
    </source>
</evidence>
<gene>
    <name evidence="3" type="ORF">BMF94_4635</name>
</gene>
<name>A0A2S5B6B8_9BASI</name>
<dbReference type="Pfam" id="PF12937">
    <property type="entry name" value="F-box-like"/>
    <property type="match status" value="1"/>
</dbReference>
<reference evidence="3 4" key="1">
    <citation type="journal article" date="2018" name="Front. Microbiol.">
        <title>Prospects for Fungal Bioremediation of Acidic Radioactive Waste Sites: Characterization and Genome Sequence of Rhodotorula taiwanensis MD1149.</title>
        <authorList>
            <person name="Tkavc R."/>
            <person name="Matrosova V.Y."/>
            <person name="Grichenko O.E."/>
            <person name="Gostincar C."/>
            <person name="Volpe R.P."/>
            <person name="Klimenkova P."/>
            <person name="Gaidamakova E.K."/>
            <person name="Zhou C.E."/>
            <person name="Stewart B.J."/>
            <person name="Lyman M.G."/>
            <person name="Malfatti S.A."/>
            <person name="Rubinfeld B."/>
            <person name="Courtot M."/>
            <person name="Singh J."/>
            <person name="Dalgard C.L."/>
            <person name="Hamilton T."/>
            <person name="Frey K.G."/>
            <person name="Gunde-Cimerman N."/>
            <person name="Dugan L."/>
            <person name="Daly M.J."/>
        </authorList>
    </citation>
    <scope>NUCLEOTIDE SEQUENCE [LARGE SCALE GENOMIC DNA]</scope>
    <source>
        <strain evidence="3 4">MD1149</strain>
    </source>
</reference>
<dbReference type="OrthoDB" id="6419443at2759"/>
<protein>
    <recommendedName>
        <fullName evidence="2">F-box domain-containing protein</fullName>
    </recommendedName>
</protein>
<evidence type="ECO:0000313" key="3">
    <source>
        <dbReference type="EMBL" id="POY72333.1"/>
    </source>
</evidence>
<evidence type="ECO:0000256" key="1">
    <source>
        <dbReference type="SAM" id="MobiDB-lite"/>
    </source>
</evidence>
<dbReference type="Proteomes" id="UP000237144">
    <property type="component" value="Unassembled WGS sequence"/>
</dbReference>
<accession>A0A2S5B6B8</accession>
<keyword evidence="4" id="KW-1185">Reference proteome</keyword>